<evidence type="ECO:0000313" key="14">
    <source>
        <dbReference type="EMBL" id="KAK3759106.1"/>
    </source>
</evidence>
<evidence type="ECO:0000256" key="9">
    <source>
        <dbReference type="ARBA" id="ARBA00023180"/>
    </source>
</evidence>
<keyword evidence="9" id="KW-0325">Glycoprotein</keyword>
<dbReference type="Proteomes" id="UP001283361">
    <property type="component" value="Unassembled WGS sequence"/>
</dbReference>
<accession>A0AAE1D6G0</accession>
<dbReference type="GO" id="GO:0015280">
    <property type="term" value="F:ligand-gated sodium channel activity"/>
    <property type="evidence" value="ECO:0007669"/>
    <property type="project" value="TreeGrafter"/>
</dbReference>
<dbReference type="PRINTS" id="PR01078">
    <property type="entry name" value="AMINACHANNEL"/>
</dbReference>
<evidence type="ECO:0000256" key="10">
    <source>
        <dbReference type="ARBA" id="ARBA00023201"/>
    </source>
</evidence>
<proteinExistence type="inferred from homology"/>
<dbReference type="FunFam" id="1.10.287.770:FF:000001">
    <property type="entry name" value="Acid-sensing ion channel subunit 1"/>
    <property type="match status" value="1"/>
</dbReference>
<dbReference type="EMBL" id="JAWDGP010005165">
    <property type="protein sequence ID" value="KAK3759106.1"/>
    <property type="molecule type" value="Genomic_DNA"/>
</dbReference>
<dbReference type="AlphaFoldDB" id="A0AAE1D6G0"/>
<dbReference type="InterPro" id="IPR001873">
    <property type="entry name" value="ENaC"/>
</dbReference>
<keyword evidence="6" id="KW-0915">Sodium</keyword>
<comment type="caution">
    <text evidence="14">The sequence shown here is derived from an EMBL/GenBank/DDBJ whole genome shotgun (WGS) entry which is preliminary data.</text>
</comment>
<evidence type="ECO:0000256" key="13">
    <source>
        <dbReference type="SAM" id="Phobius"/>
    </source>
</evidence>
<dbReference type="PANTHER" id="PTHR11690">
    <property type="entry name" value="AMILORIDE-SENSITIVE SODIUM CHANNEL-RELATED"/>
    <property type="match status" value="1"/>
</dbReference>
<feature type="transmembrane region" description="Helical" evidence="13">
    <location>
        <begin position="89"/>
        <end position="107"/>
    </location>
</feature>
<keyword evidence="4 12" id="KW-0812">Transmembrane</keyword>
<evidence type="ECO:0000256" key="12">
    <source>
        <dbReference type="RuleBase" id="RU000679"/>
    </source>
</evidence>
<evidence type="ECO:0000256" key="11">
    <source>
        <dbReference type="ARBA" id="ARBA00023303"/>
    </source>
</evidence>
<evidence type="ECO:0000256" key="5">
    <source>
        <dbReference type="ARBA" id="ARBA00022989"/>
    </source>
</evidence>
<keyword evidence="3 12" id="KW-0894">Sodium channel</keyword>
<dbReference type="Gene3D" id="2.60.470.10">
    <property type="entry name" value="Acid-sensing ion channels like domains"/>
    <property type="match status" value="1"/>
</dbReference>
<dbReference type="Pfam" id="PF00858">
    <property type="entry name" value="ASC"/>
    <property type="match status" value="2"/>
</dbReference>
<reference evidence="14" key="1">
    <citation type="journal article" date="2023" name="G3 (Bethesda)">
        <title>A reference genome for the long-term kleptoplast-retaining sea slug Elysia crispata morphotype clarki.</title>
        <authorList>
            <person name="Eastman K.E."/>
            <person name="Pendleton A.L."/>
            <person name="Shaikh M.A."/>
            <person name="Suttiyut T."/>
            <person name="Ogas R."/>
            <person name="Tomko P."/>
            <person name="Gavelis G."/>
            <person name="Widhalm J.R."/>
            <person name="Wisecaver J.H."/>
        </authorList>
    </citation>
    <scope>NUCLEOTIDE SEQUENCE</scope>
    <source>
        <strain evidence="14">ECLA1</strain>
    </source>
</reference>
<keyword evidence="2 12" id="KW-0813">Transport</keyword>
<dbReference type="Gene3D" id="1.10.287.770">
    <property type="entry name" value="YojJ-like"/>
    <property type="match status" value="1"/>
</dbReference>
<organism evidence="14 15">
    <name type="scientific">Elysia crispata</name>
    <name type="common">lettuce slug</name>
    <dbReference type="NCBI Taxonomy" id="231223"/>
    <lineage>
        <taxon>Eukaryota</taxon>
        <taxon>Metazoa</taxon>
        <taxon>Spiralia</taxon>
        <taxon>Lophotrochozoa</taxon>
        <taxon>Mollusca</taxon>
        <taxon>Gastropoda</taxon>
        <taxon>Heterobranchia</taxon>
        <taxon>Euthyneura</taxon>
        <taxon>Panpulmonata</taxon>
        <taxon>Sacoglossa</taxon>
        <taxon>Placobranchoidea</taxon>
        <taxon>Plakobranchidae</taxon>
        <taxon>Elysia</taxon>
    </lineage>
</organism>
<comment type="similarity">
    <text evidence="12">Belongs to the amiloride-sensitive sodium channel (TC 1.A.6) family.</text>
</comment>
<evidence type="ECO:0000256" key="6">
    <source>
        <dbReference type="ARBA" id="ARBA00023053"/>
    </source>
</evidence>
<protein>
    <submittedName>
        <fullName evidence="14">Uncharacterized protein</fullName>
    </submittedName>
</protein>
<evidence type="ECO:0000313" key="15">
    <source>
        <dbReference type="Proteomes" id="UP001283361"/>
    </source>
</evidence>
<gene>
    <name evidence="14" type="ORF">RRG08_040660</name>
</gene>
<dbReference type="GO" id="GO:0005886">
    <property type="term" value="C:plasma membrane"/>
    <property type="evidence" value="ECO:0007669"/>
    <property type="project" value="TreeGrafter"/>
</dbReference>
<evidence type="ECO:0000256" key="4">
    <source>
        <dbReference type="ARBA" id="ARBA00022692"/>
    </source>
</evidence>
<keyword evidence="7 12" id="KW-0406">Ion transport</keyword>
<keyword evidence="8 13" id="KW-0472">Membrane</keyword>
<evidence type="ECO:0000256" key="3">
    <source>
        <dbReference type="ARBA" id="ARBA00022461"/>
    </source>
</evidence>
<keyword evidence="5 13" id="KW-1133">Transmembrane helix</keyword>
<sequence>MTVPDSKSSGANKTISTTDLDLYMTSDHKQKELEALGNISKSANDGHVSRVGPGRHDTWKAACLHFAQITTLHGVRFVFLDSAFMVRRLLWLALFLLCSTLMGIQIIERIVHYYSYPVTVNVNVNFNKTLAFPALTVCNQNAFRATAATERNIYHFIERVYNSSSSVTTTTDATSIYYNMAFPDLARSDIRDLTLDDLFRSAAHRKEDLIVGCEWEDEPCGPANFTESLTDHGVCYTFNAEPGRQKWVTSAGSEYGIKLTLNVEQYEYMPGPHNAAGVKILLHNKKEFPKVAELGLAVSPGMHAYLGMQLLWIQNLPEPHGTCHSQDSPYYTRYSPEACHLACMSERLKQVCGCRHMYMPHVQGSPPICTMEDYLICYRSNIGKVKDYVRDSCDCPVPCNFLIYDPTISFASTSVYATDQLLASTTTKDIERRFLYARETTERMNHLKFNHFLSLEEDMRTSFERLKKVMTHDVKARIEAQRKSLEAIFEHLKEIKDRKRHLLEWQAYHVTKNFMRARNAMEERTMMYLMMGFQEYSYQVEIRIFQMATNGSNGLSQDVRASIYYDLMNLINGRVDLADRAFANYTQLYGAYYNGTPIFRYKFKSELREDNPYITPRPLLRDCLFRTAYTRKYSSRVGKDIMEIKKYLLQYSGLANTSFINGTVDAERVHQTNVLFMNRGRRFYHSRSEFYQESVEYPLRVLEGRLAELDRRWRLFQEECDRMLTTASHTLDELSHLEQTILYRLQGNLDITRVYIRQGNVSKMRVARELTSAEVYEGINNLVHFFTGLRARGQDFYSGWSALADDQNAIWDMVLNDPDLGEFYHYRNMSDFLQDYNQVAMATEANFTDMRDTHDFRFLVGNLDSLFLKSLDDLMKDMHLFIDESAVDADFIKKNFLQLDVFYREKSYEHIMSQEAYDVFALFCDIGGSMGLFVGASVLTLYEVVDLIFHQSLVTILHSTLFGPWIRRKMRTLACSREMRPSTAGQDCSRATF</sequence>
<keyword evidence="15" id="KW-1185">Reference proteome</keyword>
<name>A0AAE1D6G0_9GAST</name>
<evidence type="ECO:0000256" key="8">
    <source>
        <dbReference type="ARBA" id="ARBA00023136"/>
    </source>
</evidence>
<comment type="subcellular location">
    <subcellularLocation>
        <location evidence="1">Membrane</location>
        <topology evidence="1">Multi-pass membrane protein</topology>
    </subcellularLocation>
</comment>
<evidence type="ECO:0000256" key="2">
    <source>
        <dbReference type="ARBA" id="ARBA00022448"/>
    </source>
</evidence>
<evidence type="ECO:0000256" key="7">
    <source>
        <dbReference type="ARBA" id="ARBA00023065"/>
    </source>
</evidence>
<evidence type="ECO:0000256" key="1">
    <source>
        <dbReference type="ARBA" id="ARBA00004141"/>
    </source>
</evidence>
<keyword evidence="11 12" id="KW-0407">Ion channel</keyword>
<keyword evidence="10 12" id="KW-0739">Sodium transport</keyword>